<dbReference type="PROSITE" id="PS51192">
    <property type="entry name" value="HELICASE_ATP_BIND_1"/>
    <property type="match status" value="1"/>
</dbReference>
<dbReference type="InterPro" id="IPR027417">
    <property type="entry name" value="P-loop_NTPase"/>
</dbReference>
<name>A0A6I3NE11_9FIRM</name>
<dbReference type="Gene3D" id="3.40.50.300">
    <property type="entry name" value="P-loop containing nucleotide triphosphate hydrolases"/>
    <property type="match status" value="2"/>
</dbReference>
<dbReference type="PANTHER" id="PTHR47396">
    <property type="entry name" value="TYPE I RESTRICTION ENZYME ECOKI R PROTEIN"/>
    <property type="match status" value="1"/>
</dbReference>
<dbReference type="CDD" id="cd18032">
    <property type="entry name" value="DEXHc_RE_I_III_res"/>
    <property type="match status" value="1"/>
</dbReference>
<dbReference type="CDD" id="cd18799">
    <property type="entry name" value="SF2_C_EcoAI-like"/>
    <property type="match status" value="1"/>
</dbReference>
<dbReference type="InterPro" id="IPR001650">
    <property type="entry name" value="Helicase_C-like"/>
</dbReference>
<gene>
    <name evidence="1" type="ORF">GMA64_11730</name>
</gene>
<dbReference type="GO" id="GO:0005524">
    <property type="term" value="F:ATP binding"/>
    <property type="evidence" value="ECO:0007669"/>
    <property type="project" value="InterPro"/>
</dbReference>
<dbReference type="GO" id="GO:0004519">
    <property type="term" value="F:endonuclease activity"/>
    <property type="evidence" value="ECO:0007669"/>
    <property type="project" value="UniProtKB-KW"/>
</dbReference>
<keyword evidence="1" id="KW-0255">Endonuclease</keyword>
<dbReference type="InterPro" id="IPR006935">
    <property type="entry name" value="Helicase/UvrB_N"/>
</dbReference>
<sequence>MKSVKSITGYDDYLYEHMKKSFERAKKVDIIVSFLMESGVKLIVEELKLLKERKIPIRILTGNYLNITQPSALYLIKDLLGDSVDLRFFNDPNPKRSFHAKSYFFEYEDGKEMYIGSSNLSRSAWTDGVEWNFKVNQKDYPEDYNHYYETFEDLFYNHSILITDIELDFYSKNWKKNKIYTTTPFQVVNQELAAESESTNYTNLFEPRGAQIEALYHLKRTREEGFDKGLVVAATGIGKTYLAAFDSKEFERVLFVAHREEILKQAAKSFKNVRHLTEVGYFMGNQKDTTQDVIFASVQSLGKMDILASNVFAPDHFDYIVIDEFHHAVAGNYQNIINYFKPKFLLGLTATPDRLDNKDVLAVCDYNLVYEAPLRKAINQGWLVPFRYYGIYDDTVNYDEVTYQNGKYQSKSLEEALAINKRGELVLSHYRKYISKRAMGFCSSKRHADFMAQFFVANGVKACAVYSGEGGPFSMERNEALSQLVKGDIQVIFSVDMFNEGLDIAAIDMVLMLRPTESPTIFLQQLGRGLRKSKDKKYLNVLDFIGNYKKANFTPYLIAGATKTDFTKTIDVIHQEELIPEDCSIDFDYQLINLFEKMDQSSMKLQDYIKEEYQRIKADLGYRPSRVELFTYMDEDLYIKMKSQSKLNIFKDYLKFLKNQNELTEEELMWIESDAASFINMIEKTAMSKTYKIPTILAFIQNNKLKLSITNDDLFHSFKSFYQQGSNGVDLKRDKGTKDYQTWRSKEYIKLARNTAVKYLCQSESDFFTSDEDYMYLNKELEALITNTSFIKQVKDALEFRKQEFYKNRLDDYSRKT</sequence>
<dbReference type="SUPFAM" id="SSF52540">
    <property type="entry name" value="P-loop containing nucleoside triphosphate hydrolases"/>
    <property type="match status" value="1"/>
</dbReference>
<dbReference type="RefSeq" id="WP_129821453.1">
    <property type="nucleotide sequence ID" value="NZ_CP053187.1"/>
</dbReference>
<evidence type="ECO:0000313" key="1">
    <source>
        <dbReference type="EMBL" id="MTL95199.1"/>
    </source>
</evidence>
<dbReference type="CDD" id="cd09205">
    <property type="entry name" value="PLDc_N_DEXD_b3"/>
    <property type="match status" value="1"/>
</dbReference>
<dbReference type="GO" id="GO:0005829">
    <property type="term" value="C:cytosol"/>
    <property type="evidence" value="ECO:0007669"/>
    <property type="project" value="TreeGrafter"/>
</dbReference>
<dbReference type="SMART" id="SM00487">
    <property type="entry name" value="DEXDc"/>
    <property type="match status" value="1"/>
</dbReference>
<dbReference type="GO" id="GO:0003677">
    <property type="term" value="F:DNA binding"/>
    <property type="evidence" value="ECO:0007669"/>
    <property type="project" value="InterPro"/>
</dbReference>
<dbReference type="Pfam" id="PF13091">
    <property type="entry name" value="PLDc_2"/>
    <property type="match status" value="1"/>
</dbReference>
<dbReference type="SMART" id="SM00490">
    <property type="entry name" value="HELICc"/>
    <property type="match status" value="1"/>
</dbReference>
<keyword evidence="1" id="KW-0378">Hydrolase</keyword>
<dbReference type="SUPFAM" id="SSF56024">
    <property type="entry name" value="Phospholipase D/nuclease"/>
    <property type="match status" value="1"/>
</dbReference>
<comment type="caution">
    <text evidence="1">The sequence shown here is derived from an EMBL/GenBank/DDBJ whole genome shotgun (WGS) entry which is preliminary data.</text>
</comment>
<keyword evidence="1" id="KW-0540">Nuclease</keyword>
<dbReference type="PROSITE" id="PS51194">
    <property type="entry name" value="HELICASE_CTER"/>
    <property type="match status" value="1"/>
</dbReference>
<dbReference type="InterPro" id="IPR050742">
    <property type="entry name" value="Helicase_Restrict-Modif_Enz"/>
</dbReference>
<dbReference type="InterPro" id="IPR014001">
    <property type="entry name" value="Helicase_ATP-bd"/>
</dbReference>
<organism evidence="1">
    <name type="scientific">Turicibacter sanguinis</name>
    <dbReference type="NCBI Taxonomy" id="154288"/>
    <lineage>
        <taxon>Bacteria</taxon>
        <taxon>Bacillati</taxon>
        <taxon>Bacillota</taxon>
        <taxon>Erysipelotrichia</taxon>
        <taxon>Erysipelotrichales</taxon>
        <taxon>Turicibacteraceae</taxon>
        <taxon>Turicibacter</taxon>
    </lineage>
</organism>
<dbReference type="GO" id="GO:0016787">
    <property type="term" value="F:hydrolase activity"/>
    <property type="evidence" value="ECO:0007669"/>
    <property type="project" value="InterPro"/>
</dbReference>
<dbReference type="PANTHER" id="PTHR47396:SF1">
    <property type="entry name" value="ATP-DEPENDENT HELICASE IRC3-RELATED"/>
    <property type="match status" value="1"/>
</dbReference>
<proteinExistence type="predicted"/>
<accession>A0A6I3NE11</accession>
<dbReference type="Pfam" id="PF04851">
    <property type="entry name" value="ResIII"/>
    <property type="match status" value="1"/>
</dbReference>
<reference evidence="1" key="1">
    <citation type="journal article" date="2019" name="Nat. Med.">
        <title>A library of human gut bacterial isolates paired with longitudinal multiomics data enables mechanistic microbiome research.</title>
        <authorList>
            <person name="Poyet M."/>
            <person name="Groussin M."/>
            <person name="Gibbons S.M."/>
            <person name="Avila-Pacheco J."/>
            <person name="Jiang X."/>
            <person name="Kearney S.M."/>
            <person name="Perrotta A.R."/>
            <person name="Berdy B."/>
            <person name="Zhao S."/>
            <person name="Lieberman T.D."/>
            <person name="Swanson P.K."/>
            <person name="Smith M."/>
            <person name="Roesemann S."/>
            <person name="Alexander J.E."/>
            <person name="Rich S.A."/>
            <person name="Livny J."/>
            <person name="Vlamakis H."/>
            <person name="Clish C."/>
            <person name="Bullock K."/>
            <person name="Deik A."/>
            <person name="Scott J."/>
            <person name="Pierce K.A."/>
            <person name="Xavier R.J."/>
            <person name="Alm E.J."/>
        </authorList>
    </citation>
    <scope>NUCLEOTIDE SEQUENCE</scope>
    <source>
        <strain evidence="1">BIOML-A179</strain>
    </source>
</reference>
<dbReference type="InterPro" id="IPR025202">
    <property type="entry name" value="PLD-like_dom"/>
</dbReference>
<dbReference type="EMBL" id="WMQV01000035">
    <property type="protein sequence ID" value="MTL95199.1"/>
    <property type="molecule type" value="Genomic_DNA"/>
</dbReference>
<dbReference type="Pfam" id="PF00271">
    <property type="entry name" value="Helicase_C"/>
    <property type="match status" value="1"/>
</dbReference>
<dbReference type="GeneID" id="60059710"/>
<dbReference type="AlphaFoldDB" id="A0A6I3NE11"/>
<protein>
    <submittedName>
        <fullName evidence="1">NgoFVII family restriction endonuclease</fullName>
    </submittedName>
</protein>
<dbReference type="Gene3D" id="3.30.870.10">
    <property type="entry name" value="Endonuclease Chain A"/>
    <property type="match status" value="1"/>
</dbReference>